<gene>
    <name evidence="5" type="primary">rplY</name>
    <name evidence="5" type="synonym">ctc</name>
    <name evidence="8" type="ORF">M670_03500</name>
</gene>
<dbReference type="PANTHER" id="PTHR33284:SF1">
    <property type="entry name" value="RIBOSOMAL PROTEIN L25_GLN-TRNA SYNTHETASE, ANTI-CODON-BINDING DOMAIN-CONTAINING PROTEIN"/>
    <property type="match status" value="1"/>
</dbReference>
<dbReference type="Gene3D" id="2.40.240.10">
    <property type="entry name" value="Ribosomal Protein L25, Chain P"/>
    <property type="match status" value="1"/>
</dbReference>
<sequence length="200" mass="22193">MSKELVAEVRKDFRKSASNQLKSKGQIPAVVYGKKHEPKAISVYKGDLLKLLRQNGRYAILSLNVGGIDEKVILGDYQVDPLTKEIIHADFLYVDLTSEINTKVPVVIKGEAEGVKVGGILQQVLYELNISANVKEIPEEILIDVTNLEIGDTLKIADIRESYRSIILNHEDDELIISVIPSRLSVGAKEDMNESIPQTV</sequence>
<dbReference type="PATRIC" id="fig|1348973.3.peg.3378"/>
<dbReference type="NCBIfam" id="TIGR00731">
    <property type="entry name" value="bL25_bact_ctc"/>
    <property type="match status" value="1"/>
</dbReference>
<evidence type="ECO:0000256" key="4">
    <source>
        <dbReference type="ARBA" id="ARBA00023274"/>
    </source>
</evidence>
<dbReference type="SUPFAM" id="SSF50715">
    <property type="entry name" value="Ribosomal protein L25-like"/>
    <property type="match status" value="1"/>
</dbReference>
<evidence type="ECO:0000259" key="6">
    <source>
        <dbReference type="Pfam" id="PF01386"/>
    </source>
</evidence>
<organism evidence="8 9">
    <name type="scientific">Schinkia azotoformans MEV2011</name>
    <dbReference type="NCBI Taxonomy" id="1348973"/>
    <lineage>
        <taxon>Bacteria</taxon>
        <taxon>Bacillati</taxon>
        <taxon>Bacillota</taxon>
        <taxon>Bacilli</taxon>
        <taxon>Bacillales</taxon>
        <taxon>Bacillaceae</taxon>
        <taxon>Calidifontibacillus/Schinkia group</taxon>
        <taxon>Schinkia</taxon>
    </lineage>
</organism>
<dbReference type="InterPro" id="IPR020057">
    <property type="entry name" value="Ribosomal_bL25_b-dom"/>
</dbReference>
<dbReference type="GO" id="GO:0008097">
    <property type="term" value="F:5S rRNA binding"/>
    <property type="evidence" value="ECO:0007669"/>
    <property type="project" value="InterPro"/>
</dbReference>
<dbReference type="Gene3D" id="2.170.120.20">
    <property type="entry name" value="Ribosomal protein L25, beta domain"/>
    <property type="match status" value="1"/>
</dbReference>
<dbReference type="Pfam" id="PF01386">
    <property type="entry name" value="Ribosomal_L25p"/>
    <property type="match status" value="1"/>
</dbReference>
<keyword evidence="3 5" id="KW-0689">Ribosomal protein</keyword>
<evidence type="ECO:0000313" key="9">
    <source>
        <dbReference type="Proteomes" id="UP000027936"/>
    </source>
</evidence>
<dbReference type="InterPro" id="IPR001021">
    <property type="entry name" value="Ribosomal_bL25_long"/>
</dbReference>
<comment type="caution">
    <text evidence="8">The sequence shown here is derived from an EMBL/GenBank/DDBJ whole genome shotgun (WGS) entry which is preliminary data.</text>
</comment>
<dbReference type="GO" id="GO:0003735">
    <property type="term" value="F:structural constituent of ribosome"/>
    <property type="evidence" value="ECO:0007669"/>
    <property type="project" value="InterPro"/>
</dbReference>
<evidence type="ECO:0000256" key="3">
    <source>
        <dbReference type="ARBA" id="ARBA00022980"/>
    </source>
</evidence>
<comment type="function">
    <text evidence="5">This is one of the proteins that binds to the 5S RNA in the ribosome where it forms part of the central protuberance.</text>
</comment>
<evidence type="ECO:0000259" key="7">
    <source>
        <dbReference type="Pfam" id="PF14693"/>
    </source>
</evidence>
<feature type="domain" description="Large ribosomal subunit protein bL25 L25" evidence="6">
    <location>
        <begin position="5"/>
        <end position="91"/>
    </location>
</feature>
<evidence type="ECO:0000313" key="8">
    <source>
        <dbReference type="EMBL" id="KEF37254.1"/>
    </source>
</evidence>
<dbReference type="OrthoDB" id="9790002at2"/>
<dbReference type="PANTHER" id="PTHR33284">
    <property type="entry name" value="RIBOSOMAL PROTEIN L25/GLN-TRNA SYNTHETASE, ANTI-CODON-BINDING DOMAIN-CONTAINING PROTEIN"/>
    <property type="match status" value="1"/>
</dbReference>
<keyword evidence="1 5" id="KW-0699">rRNA-binding</keyword>
<dbReference type="InterPro" id="IPR029751">
    <property type="entry name" value="Ribosomal_L25_dom"/>
</dbReference>
<dbReference type="EMBL" id="JJRY01000016">
    <property type="protein sequence ID" value="KEF37254.1"/>
    <property type="molecule type" value="Genomic_DNA"/>
</dbReference>
<dbReference type="InterPro" id="IPR037121">
    <property type="entry name" value="Ribosomal_bL25_C"/>
</dbReference>
<evidence type="ECO:0000256" key="5">
    <source>
        <dbReference type="HAMAP-Rule" id="MF_01334"/>
    </source>
</evidence>
<dbReference type="GeneID" id="89469776"/>
<proteinExistence type="inferred from homology"/>
<comment type="subunit">
    <text evidence="5">Part of the 50S ribosomal subunit; part of the 5S rRNA/L5/L18/L25 subcomplex. Contacts the 5S rRNA. Binds to the 5S rRNA independently of L5 and L18.</text>
</comment>
<dbReference type="HAMAP" id="MF_01334">
    <property type="entry name" value="Ribosomal_bL25_CTC"/>
    <property type="match status" value="1"/>
</dbReference>
<keyword evidence="2 5" id="KW-0694">RNA-binding</keyword>
<evidence type="ECO:0000256" key="1">
    <source>
        <dbReference type="ARBA" id="ARBA00022730"/>
    </source>
</evidence>
<dbReference type="AlphaFoldDB" id="A0A072NHT0"/>
<name>A0A072NHT0_SCHAZ</name>
<evidence type="ECO:0000256" key="2">
    <source>
        <dbReference type="ARBA" id="ARBA00022884"/>
    </source>
</evidence>
<dbReference type="InterPro" id="IPR011035">
    <property type="entry name" value="Ribosomal_bL25/Gln-tRNA_synth"/>
</dbReference>
<keyword evidence="4 5" id="KW-0687">Ribonucleoprotein</keyword>
<dbReference type="RefSeq" id="WP_003330494.1">
    <property type="nucleotide sequence ID" value="NZ_JJRY01000016.1"/>
</dbReference>
<reference evidence="8 9" key="1">
    <citation type="submission" date="2014-04" db="EMBL/GenBank/DDBJ databases">
        <title>Draft genome sequence of Bacillus azotoformans MEV2011, a (co-) denitrifying strain unable to grow in the presence of oxygen.</title>
        <authorList>
            <person name="Nielsen M."/>
            <person name="Schreiber L."/>
            <person name="Finster K."/>
            <person name="Schramm A."/>
        </authorList>
    </citation>
    <scope>NUCLEOTIDE SEQUENCE [LARGE SCALE GENOMIC DNA]</scope>
    <source>
        <strain evidence="8 9">MEV2011</strain>
    </source>
</reference>
<dbReference type="InterPro" id="IPR020056">
    <property type="entry name" value="Rbsml_bL25/Gln-tRNA_synth_N"/>
</dbReference>
<dbReference type="CDD" id="cd00495">
    <property type="entry name" value="Ribosomal_L25_TL5_CTC"/>
    <property type="match status" value="1"/>
</dbReference>
<comment type="similarity">
    <text evidence="5">Belongs to the bacterial ribosomal protein bL25 family. CTC subfamily.</text>
</comment>
<dbReference type="GO" id="GO:0006412">
    <property type="term" value="P:translation"/>
    <property type="evidence" value="ECO:0007669"/>
    <property type="project" value="UniProtKB-UniRule"/>
</dbReference>
<dbReference type="Pfam" id="PF14693">
    <property type="entry name" value="Ribosomal_TL5_C"/>
    <property type="match status" value="1"/>
</dbReference>
<dbReference type="GO" id="GO:0022625">
    <property type="term" value="C:cytosolic large ribosomal subunit"/>
    <property type="evidence" value="ECO:0007669"/>
    <property type="project" value="TreeGrafter"/>
</dbReference>
<dbReference type="InterPro" id="IPR020930">
    <property type="entry name" value="Ribosomal_uL5_bac-type"/>
</dbReference>
<feature type="domain" description="Large ribosomal subunit protein bL25 beta" evidence="7">
    <location>
        <begin position="99"/>
        <end position="182"/>
    </location>
</feature>
<dbReference type="Proteomes" id="UP000027936">
    <property type="component" value="Unassembled WGS sequence"/>
</dbReference>
<protein>
    <recommendedName>
        <fullName evidence="5">Large ribosomal subunit protein bL25</fullName>
    </recommendedName>
    <alternativeName>
        <fullName evidence="5">General stress protein CTC</fullName>
    </alternativeName>
</protein>
<accession>A0A072NHT0</accession>